<dbReference type="RefSeq" id="WP_124775401.1">
    <property type="nucleotide sequence ID" value="NZ_RQZA01000001.1"/>
</dbReference>
<keyword evidence="1" id="KW-0812">Transmembrane</keyword>
<feature type="transmembrane region" description="Helical" evidence="1">
    <location>
        <begin position="6"/>
        <end position="24"/>
    </location>
</feature>
<keyword evidence="1" id="KW-0472">Membrane</keyword>
<protein>
    <submittedName>
        <fullName evidence="2">Uncharacterized protein</fullName>
    </submittedName>
</protein>
<reference evidence="2 3" key="1">
    <citation type="submission" date="2018-11" db="EMBL/GenBank/DDBJ databases">
        <title>Genomes From Bacteria Associated with the Canine Oral Cavity: a Test Case for Automated Genome-Based Taxonomic Assignment.</title>
        <authorList>
            <person name="Coil D.A."/>
            <person name="Jospin G."/>
            <person name="Darling A.E."/>
            <person name="Wallis C."/>
            <person name="Davis I.J."/>
            <person name="Harris S."/>
            <person name="Eisen J.A."/>
            <person name="Holcombe L.J."/>
            <person name="O'Flynn C."/>
        </authorList>
    </citation>
    <scope>NUCLEOTIDE SEQUENCE [LARGE SCALE GENOMIC DNA]</scope>
    <source>
        <strain evidence="2 3">OH4621_COT-116</strain>
    </source>
</reference>
<accession>A0A3P1VDX7</accession>
<feature type="transmembrane region" description="Helical" evidence="1">
    <location>
        <begin position="93"/>
        <end position="110"/>
    </location>
</feature>
<evidence type="ECO:0000313" key="2">
    <source>
        <dbReference type="EMBL" id="RRD32394.1"/>
    </source>
</evidence>
<keyword evidence="1" id="KW-1133">Transmembrane helix</keyword>
<dbReference type="STRING" id="1123309.GCA_000377005_01459"/>
<feature type="transmembrane region" description="Helical" evidence="1">
    <location>
        <begin position="63"/>
        <end position="81"/>
    </location>
</feature>
<gene>
    <name evidence="2" type="ORF">EII38_01265</name>
</gene>
<evidence type="ECO:0000256" key="1">
    <source>
        <dbReference type="SAM" id="Phobius"/>
    </source>
</evidence>
<dbReference type="InterPro" id="IPR054200">
    <property type="entry name" value="DUF6905"/>
</dbReference>
<dbReference type="Proteomes" id="UP000281771">
    <property type="component" value="Unassembled WGS sequence"/>
</dbReference>
<dbReference type="EMBL" id="RQZA01000001">
    <property type="protein sequence ID" value="RRD32394.1"/>
    <property type="molecule type" value="Genomic_DNA"/>
</dbReference>
<evidence type="ECO:0000313" key="3">
    <source>
        <dbReference type="Proteomes" id="UP000281771"/>
    </source>
</evidence>
<name>A0A3P1VDX7_9STRE</name>
<comment type="caution">
    <text evidence="2">The sequence shown here is derived from an EMBL/GenBank/DDBJ whole genome shotgun (WGS) entry which is preliminary data.</text>
</comment>
<dbReference type="Pfam" id="PF21846">
    <property type="entry name" value="DUF6905"/>
    <property type="match status" value="1"/>
</dbReference>
<keyword evidence="3" id="KW-1185">Reference proteome</keyword>
<organism evidence="2 3">
    <name type="scientific">Streptococcus minor</name>
    <dbReference type="NCBI Taxonomy" id="229549"/>
    <lineage>
        <taxon>Bacteria</taxon>
        <taxon>Bacillati</taxon>
        <taxon>Bacillota</taxon>
        <taxon>Bacilli</taxon>
        <taxon>Lactobacillales</taxon>
        <taxon>Streptococcaceae</taxon>
        <taxon>Streptococcus</taxon>
    </lineage>
</organism>
<sequence>MTVQQAIATVVGAFIFPFTIRLMWGKMVEYWGPIGGWVAAAMIVGTIWTLNHGVGLMTQSGDAWVDMGLAAGVGVFVASVARGAKAHKATTNILAAIAGGLLGGLILSFIL</sequence>
<feature type="transmembrane region" description="Helical" evidence="1">
    <location>
        <begin position="31"/>
        <end position="51"/>
    </location>
</feature>
<dbReference type="AlphaFoldDB" id="A0A3P1VDX7"/>
<proteinExistence type="predicted"/>